<dbReference type="WBParaSite" id="PgR202_g002_t01">
    <property type="protein sequence ID" value="PgR202_g002_t01"/>
    <property type="gene ID" value="PgR202_g002"/>
</dbReference>
<keyword evidence="1" id="KW-1185">Reference proteome</keyword>
<sequence>SLYGELNSAESKNHVSYRNAYIHASHVAAITDGLENASFTCLLILGSWTLTSRYMATRDNEQYTTGAEQDICAAAKVADTILKIVTYFCAYPFPLHNVG</sequence>
<reference evidence="2" key="1">
    <citation type="submission" date="2022-11" db="UniProtKB">
        <authorList>
            <consortium name="WormBaseParasite"/>
        </authorList>
    </citation>
    <scope>IDENTIFICATION</scope>
</reference>
<dbReference type="AlphaFoldDB" id="A0A915CI87"/>
<evidence type="ECO:0000313" key="2">
    <source>
        <dbReference type="WBParaSite" id="PgR202_g002_t01"/>
    </source>
</evidence>
<evidence type="ECO:0000313" key="1">
    <source>
        <dbReference type="Proteomes" id="UP000887569"/>
    </source>
</evidence>
<accession>A0A915CI87</accession>
<dbReference type="Proteomes" id="UP000887569">
    <property type="component" value="Unplaced"/>
</dbReference>
<proteinExistence type="predicted"/>
<name>A0A915CI87_PARUN</name>
<organism evidence="1 2">
    <name type="scientific">Parascaris univalens</name>
    <name type="common">Nematode worm</name>
    <dbReference type="NCBI Taxonomy" id="6257"/>
    <lineage>
        <taxon>Eukaryota</taxon>
        <taxon>Metazoa</taxon>
        <taxon>Ecdysozoa</taxon>
        <taxon>Nematoda</taxon>
        <taxon>Chromadorea</taxon>
        <taxon>Rhabditida</taxon>
        <taxon>Spirurina</taxon>
        <taxon>Ascaridomorpha</taxon>
        <taxon>Ascaridoidea</taxon>
        <taxon>Ascarididae</taxon>
        <taxon>Parascaris</taxon>
    </lineage>
</organism>
<protein>
    <submittedName>
        <fullName evidence="2">Uncharacterized protein</fullName>
    </submittedName>
</protein>